<protein>
    <submittedName>
        <fullName evidence="1">Uncharacterized protein</fullName>
    </submittedName>
</protein>
<comment type="caution">
    <text evidence="1">The sequence shown here is derived from an EMBL/GenBank/DDBJ whole genome shotgun (WGS) entry which is preliminary data.</text>
</comment>
<dbReference type="EMBL" id="JAMPKK010000012">
    <property type="protein sequence ID" value="MEP0864373.1"/>
    <property type="molecule type" value="Genomic_DNA"/>
</dbReference>
<dbReference type="RefSeq" id="WP_190421084.1">
    <property type="nucleotide sequence ID" value="NZ_JAMPKK010000012.1"/>
</dbReference>
<gene>
    <name evidence="1" type="ORF">NDI37_07810</name>
</gene>
<name>A0ABV0JLQ9_9CYAN</name>
<evidence type="ECO:0000313" key="1">
    <source>
        <dbReference type="EMBL" id="MEP0864373.1"/>
    </source>
</evidence>
<reference evidence="1 2" key="1">
    <citation type="submission" date="2022-04" db="EMBL/GenBank/DDBJ databases">
        <title>Positive selection, recombination, and allopatry shape intraspecific diversity of widespread and dominant cyanobacteria.</title>
        <authorList>
            <person name="Wei J."/>
            <person name="Shu W."/>
            <person name="Hu C."/>
        </authorList>
    </citation>
    <scope>NUCLEOTIDE SEQUENCE [LARGE SCALE GENOMIC DNA]</scope>
    <source>
        <strain evidence="1 2">GB2-A5</strain>
    </source>
</reference>
<proteinExistence type="predicted"/>
<organism evidence="1 2">
    <name type="scientific">Funiculus sociatus GB2-A5</name>
    <dbReference type="NCBI Taxonomy" id="2933946"/>
    <lineage>
        <taxon>Bacteria</taxon>
        <taxon>Bacillati</taxon>
        <taxon>Cyanobacteriota</taxon>
        <taxon>Cyanophyceae</taxon>
        <taxon>Coleofasciculales</taxon>
        <taxon>Coleofasciculaceae</taxon>
        <taxon>Funiculus</taxon>
    </lineage>
</organism>
<evidence type="ECO:0000313" key="2">
    <source>
        <dbReference type="Proteomes" id="UP001442494"/>
    </source>
</evidence>
<keyword evidence="2" id="KW-1185">Reference proteome</keyword>
<sequence length="49" mass="5620">MHEEIFTAAAKTGDRLHYPEWRFYQWLASRVANGTDAVANILNSDRLAL</sequence>
<accession>A0ABV0JLQ9</accession>
<dbReference type="Proteomes" id="UP001442494">
    <property type="component" value="Unassembled WGS sequence"/>
</dbReference>